<dbReference type="Pfam" id="PF00328">
    <property type="entry name" value="His_Phos_2"/>
    <property type="match status" value="1"/>
</dbReference>
<dbReference type="InterPro" id="IPR050645">
    <property type="entry name" value="Histidine_acid_phosphatase"/>
</dbReference>
<dbReference type="InterPro" id="IPR000560">
    <property type="entry name" value="His_Pase_clade-2"/>
</dbReference>
<dbReference type="VEuPathDB" id="FungiDB:AeMF1_000847"/>
<dbReference type="InterPro" id="IPR029033">
    <property type="entry name" value="His_PPase_superfam"/>
</dbReference>
<dbReference type="PANTHER" id="PTHR11567:SF110">
    <property type="entry name" value="2-PHOSPHOXYLOSE PHOSPHATASE 1"/>
    <property type="match status" value="1"/>
</dbReference>
<dbReference type="AlphaFoldDB" id="A0A6G0XNL4"/>
<dbReference type="InterPro" id="IPR033379">
    <property type="entry name" value="Acid_Pase_AS"/>
</dbReference>
<dbReference type="SUPFAM" id="SSF53254">
    <property type="entry name" value="Phosphoglycerate mutase-like"/>
    <property type="match status" value="1"/>
</dbReference>
<comment type="caution">
    <text evidence="3">The sequence shown here is derived from an EMBL/GenBank/DDBJ whole genome shotgun (WGS) entry which is preliminary data.</text>
</comment>
<evidence type="ECO:0000313" key="4">
    <source>
        <dbReference type="Proteomes" id="UP000481153"/>
    </source>
</evidence>
<dbReference type="PROSITE" id="PS00616">
    <property type="entry name" value="HIS_ACID_PHOSPHAT_1"/>
    <property type="match status" value="1"/>
</dbReference>
<keyword evidence="2" id="KW-0378">Hydrolase</keyword>
<gene>
    <name evidence="3" type="ORF">Ae201684_003030</name>
</gene>
<evidence type="ECO:0000313" key="3">
    <source>
        <dbReference type="EMBL" id="KAF0741838.1"/>
    </source>
</evidence>
<dbReference type="PROSITE" id="PS00778">
    <property type="entry name" value="HIS_ACID_PHOSPHAT_2"/>
    <property type="match status" value="1"/>
</dbReference>
<proteinExistence type="inferred from homology"/>
<evidence type="ECO:0000256" key="1">
    <source>
        <dbReference type="ARBA" id="ARBA00005375"/>
    </source>
</evidence>
<dbReference type="GO" id="GO:0016791">
    <property type="term" value="F:phosphatase activity"/>
    <property type="evidence" value="ECO:0007669"/>
    <property type="project" value="TreeGrafter"/>
</dbReference>
<keyword evidence="4" id="KW-1185">Reference proteome</keyword>
<dbReference type="Gene3D" id="3.40.50.1240">
    <property type="entry name" value="Phosphoglycerate mutase-like"/>
    <property type="match status" value="1"/>
</dbReference>
<dbReference type="PANTHER" id="PTHR11567">
    <property type="entry name" value="ACID PHOSPHATASE-RELATED"/>
    <property type="match status" value="1"/>
</dbReference>
<dbReference type="EMBL" id="VJMJ01000034">
    <property type="protein sequence ID" value="KAF0741838.1"/>
    <property type="molecule type" value="Genomic_DNA"/>
</dbReference>
<evidence type="ECO:0000256" key="2">
    <source>
        <dbReference type="ARBA" id="ARBA00022801"/>
    </source>
</evidence>
<accession>A0A6G0XNL4</accession>
<name>A0A6G0XNL4_9STRA</name>
<evidence type="ECO:0008006" key="5">
    <source>
        <dbReference type="Google" id="ProtNLM"/>
    </source>
</evidence>
<organism evidence="3 4">
    <name type="scientific">Aphanomyces euteiches</name>
    <dbReference type="NCBI Taxonomy" id="100861"/>
    <lineage>
        <taxon>Eukaryota</taxon>
        <taxon>Sar</taxon>
        <taxon>Stramenopiles</taxon>
        <taxon>Oomycota</taxon>
        <taxon>Saprolegniomycetes</taxon>
        <taxon>Saprolegniales</taxon>
        <taxon>Verrucalvaceae</taxon>
        <taxon>Aphanomyces</taxon>
    </lineage>
</organism>
<protein>
    <recommendedName>
        <fullName evidence="5">Histidine acid phosphatase</fullName>
    </recommendedName>
</protein>
<reference evidence="3 4" key="1">
    <citation type="submission" date="2019-07" db="EMBL/GenBank/DDBJ databases">
        <title>Genomics analysis of Aphanomyces spp. identifies a new class of oomycete effector associated with host adaptation.</title>
        <authorList>
            <person name="Gaulin E."/>
        </authorList>
    </citation>
    <scope>NUCLEOTIDE SEQUENCE [LARGE SCALE GENOMIC DNA]</scope>
    <source>
        <strain evidence="3 4">ATCC 201684</strain>
    </source>
</reference>
<dbReference type="Proteomes" id="UP000481153">
    <property type="component" value="Unassembled WGS sequence"/>
</dbReference>
<dbReference type="CDD" id="cd07061">
    <property type="entry name" value="HP_HAP_like"/>
    <property type="match status" value="1"/>
</dbReference>
<comment type="similarity">
    <text evidence="1">Belongs to the histidine acid phosphatase family.</text>
</comment>
<sequence length="362" mass="40508">MELVHVLAVFRHGDRSPITNTVGPKLKMDDEDKQFWTQQLATETSRQYLNSITKIETDQGPPLPGGTYPNGHLTQRGVEDMTEKAREFRRRYATFLDGCNPHDQIYVCSTNIRRTLLSAQSVLSGLFPDDARVEKPLVIHALDPKLLTPHHTGAEMRRGLEALNEEAKSTLPGFASLDTTVKPLIGISPAGRVNWSALREVLDCKRAYKLPFPEGLTDDTYEAIVQHSAWEWYTLYSSPHLGQRGFVHGMRKIRALMEDAIASSPHRRLTLISAHDNSLVALVCALQLHHSSGFVAPPYGSMLVFDIYRDKADESHHLMIHWDGKKLRFPTQTTSLAPISMFDAVAKAFLAPHAPAQQPSSM</sequence>